<feature type="compositionally biased region" description="Low complexity" evidence="1">
    <location>
        <begin position="36"/>
        <end position="47"/>
    </location>
</feature>
<feature type="region of interest" description="Disordered" evidence="1">
    <location>
        <begin position="24"/>
        <end position="56"/>
    </location>
</feature>
<dbReference type="EMBL" id="JAPDIA010000009">
    <property type="protein sequence ID" value="MDG0814335.1"/>
    <property type="molecule type" value="Genomic_DNA"/>
</dbReference>
<gene>
    <name evidence="3" type="ORF">OMP40_37445</name>
</gene>
<dbReference type="Proteomes" id="UP001153404">
    <property type="component" value="Unassembled WGS sequence"/>
</dbReference>
<dbReference type="AlphaFoldDB" id="A0A9X4L000"/>
<dbReference type="RefSeq" id="WP_277539198.1">
    <property type="nucleotide sequence ID" value="NZ_JAPDIA010000009.1"/>
</dbReference>
<feature type="compositionally biased region" description="Basic residues" evidence="1">
    <location>
        <begin position="99"/>
        <end position="108"/>
    </location>
</feature>
<evidence type="ECO:0008006" key="5">
    <source>
        <dbReference type="Google" id="ProtNLM"/>
    </source>
</evidence>
<name>A0A9X4L000_9BACL</name>
<organism evidence="3 4">
    <name type="scientific">Cohnella rhizosphaerae</name>
    <dbReference type="NCBI Taxonomy" id="1457232"/>
    <lineage>
        <taxon>Bacteria</taxon>
        <taxon>Bacillati</taxon>
        <taxon>Bacillota</taxon>
        <taxon>Bacilli</taxon>
        <taxon>Bacillales</taxon>
        <taxon>Paenibacillaceae</taxon>
        <taxon>Cohnella</taxon>
    </lineage>
</organism>
<reference evidence="3" key="1">
    <citation type="submission" date="2022-10" db="EMBL/GenBank/DDBJ databases">
        <title>Comparative genomic analysis of Cohnella hashimotonis sp. nov., isolated from the International Space Station.</title>
        <authorList>
            <person name="Simpson A."/>
            <person name="Venkateswaran K."/>
        </authorList>
    </citation>
    <scope>NUCLEOTIDE SEQUENCE</scope>
    <source>
        <strain evidence="3">DSM 28161</strain>
    </source>
</reference>
<sequence>MTKKLLAAASILLGLAPILAGCGSDGKDNADASRPASQQTSNANASSEGPSGAAAKVKVRMSYWNKEDSMKTLLKLIEESCRTLTWSISSSTRPSTTRSSRRSSRPAKGRTSSAD</sequence>
<accession>A0A9X4L000</accession>
<keyword evidence="2" id="KW-0732">Signal</keyword>
<proteinExistence type="predicted"/>
<comment type="caution">
    <text evidence="3">The sequence shown here is derived from an EMBL/GenBank/DDBJ whole genome shotgun (WGS) entry which is preliminary data.</text>
</comment>
<feature type="compositionally biased region" description="Low complexity" evidence="1">
    <location>
        <begin position="89"/>
        <end position="98"/>
    </location>
</feature>
<protein>
    <recommendedName>
        <fullName evidence="5">Extracellular solute-binding protein</fullName>
    </recommendedName>
</protein>
<feature type="signal peptide" evidence="2">
    <location>
        <begin position="1"/>
        <end position="20"/>
    </location>
</feature>
<keyword evidence="4" id="KW-1185">Reference proteome</keyword>
<evidence type="ECO:0000313" key="4">
    <source>
        <dbReference type="Proteomes" id="UP001153404"/>
    </source>
</evidence>
<evidence type="ECO:0000256" key="1">
    <source>
        <dbReference type="SAM" id="MobiDB-lite"/>
    </source>
</evidence>
<evidence type="ECO:0000256" key="2">
    <source>
        <dbReference type="SAM" id="SignalP"/>
    </source>
</evidence>
<dbReference type="PROSITE" id="PS51257">
    <property type="entry name" value="PROKAR_LIPOPROTEIN"/>
    <property type="match status" value="1"/>
</dbReference>
<feature type="chain" id="PRO_5040803928" description="Extracellular solute-binding protein" evidence="2">
    <location>
        <begin position="21"/>
        <end position="115"/>
    </location>
</feature>
<evidence type="ECO:0000313" key="3">
    <source>
        <dbReference type="EMBL" id="MDG0814335.1"/>
    </source>
</evidence>
<feature type="region of interest" description="Disordered" evidence="1">
    <location>
        <begin position="87"/>
        <end position="115"/>
    </location>
</feature>